<evidence type="ECO:0000259" key="12">
    <source>
        <dbReference type="Pfam" id="PF07715"/>
    </source>
</evidence>
<dbReference type="Pfam" id="PF00593">
    <property type="entry name" value="TonB_dep_Rec_b-barrel"/>
    <property type="match status" value="1"/>
</dbReference>
<feature type="domain" description="TonB-dependent receptor plug" evidence="12">
    <location>
        <begin position="117"/>
        <end position="232"/>
    </location>
</feature>
<dbReference type="InterPro" id="IPR037066">
    <property type="entry name" value="Plug_dom_sf"/>
</dbReference>
<evidence type="ECO:0000259" key="11">
    <source>
        <dbReference type="Pfam" id="PF00593"/>
    </source>
</evidence>
<gene>
    <name evidence="13" type="ORF">U0035_10500</name>
</gene>
<dbReference type="NCBIfam" id="TIGR04057">
    <property type="entry name" value="SusC_RagA_signa"/>
    <property type="match status" value="1"/>
</dbReference>
<feature type="signal peptide" evidence="10">
    <location>
        <begin position="1"/>
        <end position="23"/>
    </location>
</feature>
<dbReference type="Pfam" id="PF13715">
    <property type="entry name" value="CarbopepD_reg_2"/>
    <property type="match status" value="1"/>
</dbReference>
<keyword evidence="10" id="KW-0732">Signal</keyword>
<name>A0ABZ0WD63_9BACT</name>
<sequence length="983" mass="107488">MQGKRLPAFLTLIMVICALTVFAQTREVTGTVTEDVSNLPVSGATVEVKGTNYATVTDSAGNYRLVVPEGSSTLVFSFVGYTNLELPVTGAVVNAVLTHTTGSMESVVVIGYGTARKKDLTGAVATVSAKDFQKGNITTPDQLIAGKVSGVAITSNGGRPGQGSTIRIRGGSSLNASNDPLIVIDGVPVDNGTISGAANPLSFINPNDIESFTVLKDASASAIYGSRANNGVIIITTKKGKAGRIRVSYSTNNSLSTLAKKLDVLTGDQVRDIVNEYGSALHKGQVGTANTDWQDVIYRPAFASDNNVTITGGIKQIPYRISLGYLNQDGLLRTDNLKRTSVGLALNPTFFNNHLKVDLNLKGSVQNTRFANDGAVGAAISFDPTQPVYMDDPTYGGYFQWTEADGTLVLNRANNPLGMLEQTFDKQKPMRSIGNLQLDYKFHFLPELRANVNLGYDASSNEGTKLIPANAATNFLDGGRFEQGKQSRFNSVFDFYLNYAKDIAKHRIDATVGHSYNNFRTKNYSFRALNASKDTIAGTTAPVYPFDIPENTLISYWGRLLYNYDSRYFLTASLRRDGSSRFAPENRWGWFPSVGLAWSVKNELFKNTADLSELKLRFGYGLTGQQDGIGNYDYLARYGVGGLSAAYQFDNTFYNAYGPFGYNYNLKWEELSSYNIALDFGFLRNRINGSIDFYVRESKDLLNAIPQAAGTNFSAYVLANVGTLRNSGVEFTLNTQPVATEKVSLDVNFNYTYNKNEITNLTVIPDDPTYPGIPTGGTQSNGNTQLHYVGYPRNTFYLYQQVYDTNGKPLEGVFVDRNGDGNITTDDKYLNHSAVGQHMFGLSSNLAVNKWSGGFVTRAVVGNYLYNNVFADRSTRTAITGAYTLGNGISNYFNTGFTQGTSISAMSDLWVENASFIRMDNIFVGYNFGSLTKYISSVRAIASVQNAFIITKYKGLDPEANNGIDNNIYPRPRIFTLGLNFDF</sequence>
<evidence type="ECO:0000256" key="10">
    <source>
        <dbReference type="SAM" id="SignalP"/>
    </source>
</evidence>
<keyword evidence="13" id="KW-0675">Receptor</keyword>
<dbReference type="InterPro" id="IPR036942">
    <property type="entry name" value="Beta-barrel_TonB_sf"/>
</dbReference>
<proteinExistence type="inferred from homology"/>
<dbReference type="SUPFAM" id="SSF49464">
    <property type="entry name" value="Carboxypeptidase regulatory domain-like"/>
    <property type="match status" value="1"/>
</dbReference>
<keyword evidence="4 8" id="KW-0812">Transmembrane</keyword>
<comment type="similarity">
    <text evidence="8 9">Belongs to the TonB-dependent receptor family.</text>
</comment>
<keyword evidence="3 8" id="KW-1134">Transmembrane beta strand</keyword>
<evidence type="ECO:0000313" key="14">
    <source>
        <dbReference type="Proteomes" id="UP001325680"/>
    </source>
</evidence>
<dbReference type="InterPro" id="IPR023997">
    <property type="entry name" value="TonB-dep_OMP_SusC/RagA_CS"/>
</dbReference>
<dbReference type="InterPro" id="IPR023996">
    <property type="entry name" value="TonB-dep_OMP_SusC/RagA"/>
</dbReference>
<protein>
    <submittedName>
        <fullName evidence="13">TonB-dependent receptor</fullName>
    </submittedName>
</protein>
<dbReference type="Proteomes" id="UP001325680">
    <property type="component" value="Chromosome"/>
</dbReference>
<comment type="subcellular location">
    <subcellularLocation>
        <location evidence="1 8">Cell outer membrane</location>
        <topology evidence="1 8">Multi-pass membrane protein</topology>
    </subcellularLocation>
</comment>
<dbReference type="InterPro" id="IPR039426">
    <property type="entry name" value="TonB-dep_rcpt-like"/>
</dbReference>
<dbReference type="SUPFAM" id="SSF56935">
    <property type="entry name" value="Porins"/>
    <property type="match status" value="1"/>
</dbReference>
<evidence type="ECO:0000256" key="4">
    <source>
        <dbReference type="ARBA" id="ARBA00022692"/>
    </source>
</evidence>
<evidence type="ECO:0000256" key="3">
    <source>
        <dbReference type="ARBA" id="ARBA00022452"/>
    </source>
</evidence>
<dbReference type="EMBL" id="CP139960">
    <property type="protein sequence ID" value="WQD40577.1"/>
    <property type="molecule type" value="Genomic_DNA"/>
</dbReference>
<dbReference type="Pfam" id="PF07715">
    <property type="entry name" value="Plug"/>
    <property type="match status" value="1"/>
</dbReference>
<evidence type="ECO:0000313" key="13">
    <source>
        <dbReference type="EMBL" id="WQD40577.1"/>
    </source>
</evidence>
<dbReference type="Gene3D" id="2.60.40.1120">
    <property type="entry name" value="Carboxypeptidase-like, regulatory domain"/>
    <property type="match status" value="1"/>
</dbReference>
<evidence type="ECO:0000256" key="8">
    <source>
        <dbReference type="PROSITE-ProRule" id="PRU01360"/>
    </source>
</evidence>
<dbReference type="NCBIfam" id="TIGR04056">
    <property type="entry name" value="OMP_RagA_SusC"/>
    <property type="match status" value="1"/>
</dbReference>
<dbReference type="Gene3D" id="2.170.130.10">
    <property type="entry name" value="TonB-dependent receptor, plug domain"/>
    <property type="match status" value="1"/>
</dbReference>
<dbReference type="RefSeq" id="WP_245957635.1">
    <property type="nucleotide sequence ID" value="NZ_CP139960.1"/>
</dbReference>
<dbReference type="Gene3D" id="2.40.170.20">
    <property type="entry name" value="TonB-dependent receptor, beta-barrel domain"/>
    <property type="match status" value="1"/>
</dbReference>
<keyword evidence="14" id="KW-1185">Reference proteome</keyword>
<evidence type="ECO:0000256" key="9">
    <source>
        <dbReference type="RuleBase" id="RU003357"/>
    </source>
</evidence>
<dbReference type="InterPro" id="IPR000531">
    <property type="entry name" value="Beta-barrel_TonB"/>
</dbReference>
<keyword evidence="2 8" id="KW-0813">Transport</keyword>
<feature type="chain" id="PRO_5047550020" evidence="10">
    <location>
        <begin position="24"/>
        <end position="983"/>
    </location>
</feature>
<evidence type="ECO:0000256" key="7">
    <source>
        <dbReference type="ARBA" id="ARBA00023237"/>
    </source>
</evidence>
<feature type="domain" description="TonB-dependent receptor-like beta-barrel" evidence="11">
    <location>
        <begin position="396"/>
        <end position="815"/>
    </location>
</feature>
<evidence type="ECO:0000256" key="2">
    <source>
        <dbReference type="ARBA" id="ARBA00022448"/>
    </source>
</evidence>
<dbReference type="PROSITE" id="PS52016">
    <property type="entry name" value="TONB_DEPENDENT_REC_3"/>
    <property type="match status" value="1"/>
</dbReference>
<accession>A0ABZ0WD63</accession>
<keyword evidence="7 8" id="KW-0998">Cell outer membrane</keyword>
<dbReference type="InterPro" id="IPR012910">
    <property type="entry name" value="Plug_dom"/>
</dbReference>
<keyword evidence="6 8" id="KW-0472">Membrane</keyword>
<organism evidence="13 14">
    <name type="scientific">Niabella yanshanensis</name>
    <dbReference type="NCBI Taxonomy" id="577386"/>
    <lineage>
        <taxon>Bacteria</taxon>
        <taxon>Pseudomonadati</taxon>
        <taxon>Bacteroidota</taxon>
        <taxon>Chitinophagia</taxon>
        <taxon>Chitinophagales</taxon>
        <taxon>Chitinophagaceae</taxon>
        <taxon>Niabella</taxon>
    </lineage>
</organism>
<keyword evidence="5 9" id="KW-0798">TonB box</keyword>
<reference evidence="13 14" key="1">
    <citation type="submission" date="2023-12" db="EMBL/GenBank/DDBJ databases">
        <title>Genome sequencing and assembly of bacterial species from a model synthetic community.</title>
        <authorList>
            <person name="Hogle S.L."/>
        </authorList>
    </citation>
    <scope>NUCLEOTIDE SEQUENCE [LARGE SCALE GENOMIC DNA]</scope>
    <source>
        <strain evidence="13 14">HAMBI_3031</strain>
    </source>
</reference>
<evidence type="ECO:0000256" key="6">
    <source>
        <dbReference type="ARBA" id="ARBA00023136"/>
    </source>
</evidence>
<evidence type="ECO:0000256" key="5">
    <source>
        <dbReference type="ARBA" id="ARBA00023077"/>
    </source>
</evidence>
<evidence type="ECO:0000256" key="1">
    <source>
        <dbReference type="ARBA" id="ARBA00004571"/>
    </source>
</evidence>
<dbReference type="InterPro" id="IPR008969">
    <property type="entry name" value="CarboxyPept-like_regulatory"/>
</dbReference>